<dbReference type="SMART" id="SM00184">
    <property type="entry name" value="RING"/>
    <property type="match status" value="1"/>
</dbReference>
<dbReference type="AlphaFoldDB" id="A0A4Y7TBG5"/>
<feature type="region of interest" description="Disordered" evidence="6">
    <location>
        <begin position="198"/>
        <end position="333"/>
    </location>
</feature>
<accession>A0A4Y7TBG5</accession>
<keyword evidence="1" id="KW-0479">Metal-binding</keyword>
<evidence type="ECO:0000256" key="3">
    <source>
        <dbReference type="ARBA" id="ARBA00022833"/>
    </source>
</evidence>
<dbReference type="InterPro" id="IPR017907">
    <property type="entry name" value="Znf_RING_CS"/>
</dbReference>
<evidence type="ECO:0000313" key="9">
    <source>
        <dbReference type="Proteomes" id="UP000298030"/>
    </source>
</evidence>
<keyword evidence="2 4" id="KW-0863">Zinc-finger</keyword>
<dbReference type="SUPFAM" id="SSF57850">
    <property type="entry name" value="RING/U-box"/>
    <property type="match status" value="1"/>
</dbReference>
<name>A0A4Y7TBG5_COPMI</name>
<dbReference type="STRING" id="71717.A0A4Y7TBG5"/>
<dbReference type="PROSITE" id="PS00518">
    <property type="entry name" value="ZF_RING_1"/>
    <property type="match status" value="1"/>
</dbReference>
<dbReference type="OrthoDB" id="6105938at2759"/>
<dbReference type="Pfam" id="PF14634">
    <property type="entry name" value="zf-RING_5"/>
    <property type="match status" value="1"/>
</dbReference>
<feature type="region of interest" description="Disordered" evidence="6">
    <location>
        <begin position="782"/>
        <end position="818"/>
    </location>
</feature>
<feature type="compositionally biased region" description="Basic and acidic residues" evidence="6">
    <location>
        <begin position="425"/>
        <end position="442"/>
    </location>
</feature>
<evidence type="ECO:0000256" key="4">
    <source>
        <dbReference type="PROSITE-ProRule" id="PRU00175"/>
    </source>
</evidence>
<sequence length="916" mass="101177">MFVLHPSSRCDVCLEAFSSEDEMVPYAIPCGHVFCKACLDSVVPPKCPMCRKNFDPSRMKKLHVDRPEGQEDPREADLLQRVVTSFEASEDIRRDLQAEVESYLTGKAEDVADPLRKATDALVKYHDLREKGIQHKRDMTVLKREIRETEESVKAEKDRFVAVEVNLVARANELQTLLVSAQGEIEHLRAEIQRRTQLKNPLPAPPQPISLDRYAGFGQGNGPQAWFNDNGRSMLPPTRGQTSLGVSYVHPRNLYGDDDRENQPHVLGDSNEAKKDRKGKSRERPDATTSAYGSMPPPYLPPHETSKPKAGIIPGASPKSKFVPPDPDAELERGLHAFKPPDHEARMNAQHRLFDPARDVADPYSVLAVTLPEYANGFAEGYNTGYQALHRPMASGSRPQDIDPDAGGSESDRERQERRRRRREKEKERERRERDPDRERRDHRSRRDRPREGERGSTSHRTRVEAAPEDSGASTPSQPSSSSRNHRTHRQGGSGDGRRPESSANLAMLSENPPQRRRTMSRSQTSGPIPQHPVIPRPVHTSPVAQPPPRRPNSTAPPLAQPTPRIPLQPQQLESLEQITADVMHTPASRHSIQSISTVESWGTVSTLPPPSPSSFLSLNLRTLPTQAPIPTNDAPFQSPARPSPPPAPAGAHPSQEDSSNEEEDDEEDEEDEDTEVEDAPAPTRHPHNAPVVSTRANPPSRPGTRNREQGHAAGAAPHEQPWGHHPVSAPIHAPGHGSRHTQAISILEPQNPAMPYLPIQQPFPSATHSAGAAIPDTQARLSSRNGYSSGFRRDAHQHRSRHSASQVPSAERGNGHRSRRISLATVPAVSQASLSSLSLHSNGSASIALLHPPLLTANGIPMLDITRIYLHLETPLGLRYRPQRGIILSGTARQETCPFLSQSPYRSDKPSSSAH</sequence>
<keyword evidence="3" id="KW-0862">Zinc</keyword>
<feature type="compositionally biased region" description="Basic and acidic residues" evidence="6">
    <location>
        <begin position="449"/>
        <end position="466"/>
    </location>
</feature>
<dbReference type="InterPro" id="IPR001841">
    <property type="entry name" value="Znf_RING"/>
</dbReference>
<evidence type="ECO:0000256" key="6">
    <source>
        <dbReference type="SAM" id="MobiDB-lite"/>
    </source>
</evidence>
<gene>
    <name evidence="8" type="ORF">FA13DRAFT_503053</name>
</gene>
<evidence type="ECO:0000256" key="1">
    <source>
        <dbReference type="ARBA" id="ARBA00022723"/>
    </source>
</evidence>
<evidence type="ECO:0000313" key="8">
    <source>
        <dbReference type="EMBL" id="TEB30922.1"/>
    </source>
</evidence>
<dbReference type="Gene3D" id="3.30.40.10">
    <property type="entry name" value="Zinc/RING finger domain, C3HC4 (zinc finger)"/>
    <property type="match status" value="1"/>
</dbReference>
<keyword evidence="5" id="KW-0175">Coiled coil</keyword>
<feature type="compositionally biased region" description="Low complexity" evidence="6">
    <location>
        <begin position="568"/>
        <end position="578"/>
    </location>
</feature>
<dbReference type="GO" id="GO:0008270">
    <property type="term" value="F:zinc ion binding"/>
    <property type="evidence" value="ECO:0007669"/>
    <property type="project" value="UniProtKB-KW"/>
</dbReference>
<keyword evidence="9" id="KW-1185">Reference proteome</keyword>
<proteinExistence type="predicted"/>
<feature type="region of interest" description="Disordered" evidence="6">
    <location>
        <begin position="389"/>
        <end position="594"/>
    </location>
</feature>
<feature type="region of interest" description="Disordered" evidence="6">
    <location>
        <begin position="626"/>
        <end position="741"/>
    </location>
</feature>
<evidence type="ECO:0000256" key="2">
    <source>
        <dbReference type="ARBA" id="ARBA00022771"/>
    </source>
</evidence>
<organism evidence="8 9">
    <name type="scientific">Coprinellus micaceus</name>
    <name type="common">Glistening ink-cap mushroom</name>
    <name type="synonym">Coprinus micaceus</name>
    <dbReference type="NCBI Taxonomy" id="71717"/>
    <lineage>
        <taxon>Eukaryota</taxon>
        <taxon>Fungi</taxon>
        <taxon>Dikarya</taxon>
        <taxon>Basidiomycota</taxon>
        <taxon>Agaricomycotina</taxon>
        <taxon>Agaricomycetes</taxon>
        <taxon>Agaricomycetidae</taxon>
        <taxon>Agaricales</taxon>
        <taxon>Agaricineae</taxon>
        <taxon>Psathyrellaceae</taxon>
        <taxon>Coprinellus</taxon>
    </lineage>
</organism>
<feature type="coiled-coil region" evidence="5">
    <location>
        <begin position="139"/>
        <end position="191"/>
    </location>
</feature>
<evidence type="ECO:0000259" key="7">
    <source>
        <dbReference type="PROSITE" id="PS50089"/>
    </source>
</evidence>
<evidence type="ECO:0000256" key="5">
    <source>
        <dbReference type="SAM" id="Coils"/>
    </source>
</evidence>
<comment type="caution">
    <text evidence="8">The sequence shown here is derived from an EMBL/GenBank/DDBJ whole genome shotgun (WGS) entry which is preliminary data.</text>
</comment>
<dbReference type="PROSITE" id="PS50089">
    <property type="entry name" value="ZF_RING_2"/>
    <property type="match status" value="1"/>
</dbReference>
<feature type="domain" description="RING-type" evidence="7">
    <location>
        <begin position="10"/>
        <end position="51"/>
    </location>
</feature>
<dbReference type="InterPro" id="IPR013083">
    <property type="entry name" value="Znf_RING/FYVE/PHD"/>
</dbReference>
<feature type="compositionally biased region" description="Low complexity" evidence="6">
    <location>
        <begin position="471"/>
        <end position="483"/>
    </location>
</feature>
<reference evidence="8 9" key="1">
    <citation type="journal article" date="2019" name="Nat. Ecol. Evol.">
        <title>Megaphylogeny resolves global patterns of mushroom evolution.</title>
        <authorList>
            <person name="Varga T."/>
            <person name="Krizsan K."/>
            <person name="Foldi C."/>
            <person name="Dima B."/>
            <person name="Sanchez-Garcia M."/>
            <person name="Sanchez-Ramirez S."/>
            <person name="Szollosi G.J."/>
            <person name="Szarkandi J.G."/>
            <person name="Papp V."/>
            <person name="Albert L."/>
            <person name="Andreopoulos W."/>
            <person name="Angelini C."/>
            <person name="Antonin V."/>
            <person name="Barry K.W."/>
            <person name="Bougher N.L."/>
            <person name="Buchanan P."/>
            <person name="Buyck B."/>
            <person name="Bense V."/>
            <person name="Catcheside P."/>
            <person name="Chovatia M."/>
            <person name="Cooper J."/>
            <person name="Damon W."/>
            <person name="Desjardin D."/>
            <person name="Finy P."/>
            <person name="Geml J."/>
            <person name="Haridas S."/>
            <person name="Hughes K."/>
            <person name="Justo A."/>
            <person name="Karasinski D."/>
            <person name="Kautmanova I."/>
            <person name="Kiss B."/>
            <person name="Kocsube S."/>
            <person name="Kotiranta H."/>
            <person name="LaButti K.M."/>
            <person name="Lechner B.E."/>
            <person name="Liimatainen K."/>
            <person name="Lipzen A."/>
            <person name="Lukacs Z."/>
            <person name="Mihaltcheva S."/>
            <person name="Morgado L.N."/>
            <person name="Niskanen T."/>
            <person name="Noordeloos M.E."/>
            <person name="Ohm R.A."/>
            <person name="Ortiz-Santana B."/>
            <person name="Ovrebo C."/>
            <person name="Racz N."/>
            <person name="Riley R."/>
            <person name="Savchenko A."/>
            <person name="Shiryaev A."/>
            <person name="Soop K."/>
            <person name="Spirin V."/>
            <person name="Szebenyi C."/>
            <person name="Tomsovsky M."/>
            <person name="Tulloss R.E."/>
            <person name="Uehling J."/>
            <person name="Grigoriev I.V."/>
            <person name="Vagvolgyi C."/>
            <person name="Papp T."/>
            <person name="Martin F.M."/>
            <person name="Miettinen O."/>
            <person name="Hibbett D.S."/>
            <person name="Nagy L.G."/>
        </authorList>
    </citation>
    <scope>NUCLEOTIDE SEQUENCE [LARGE SCALE GENOMIC DNA]</scope>
    <source>
        <strain evidence="8 9">FP101781</strain>
    </source>
</reference>
<dbReference type="Proteomes" id="UP000298030">
    <property type="component" value="Unassembled WGS sequence"/>
</dbReference>
<feature type="compositionally biased region" description="Acidic residues" evidence="6">
    <location>
        <begin position="659"/>
        <end position="679"/>
    </location>
</feature>
<dbReference type="EMBL" id="QPFP01000021">
    <property type="protein sequence ID" value="TEB30922.1"/>
    <property type="molecule type" value="Genomic_DNA"/>
</dbReference>
<protein>
    <recommendedName>
        <fullName evidence="7">RING-type domain-containing protein</fullName>
    </recommendedName>
</protein>